<dbReference type="EMBL" id="JAERRG010000009">
    <property type="protein sequence ID" value="MBL1115275.1"/>
    <property type="molecule type" value="Genomic_DNA"/>
</dbReference>
<evidence type="ECO:0000256" key="1">
    <source>
        <dbReference type="ARBA" id="ARBA00023125"/>
    </source>
</evidence>
<dbReference type="Pfam" id="PF00196">
    <property type="entry name" value="GerE"/>
    <property type="match status" value="1"/>
</dbReference>
<dbReference type="Proteomes" id="UP000621510">
    <property type="component" value="Unassembled WGS sequence"/>
</dbReference>
<gene>
    <name evidence="3" type="ORF">JK364_23165</name>
</gene>
<accession>A0ABS1PT27</accession>
<evidence type="ECO:0000259" key="2">
    <source>
        <dbReference type="SMART" id="SM00421"/>
    </source>
</evidence>
<name>A0ABS1PT27_9ACTN</name>
<dbReference type="PANTHER" id="PTHR43214">
    <property type="entry name" value="TWO-COMPONENT RESPONSE REGULATOR"/>
    <property type="match status" value="1"/>
</dbReference>
<feature type="domain" description="HTH luxR-type" evidence="2">
    <location>
        <begin position="7"/>
        <end position="64"/>
    </location>
</feature>
<dbReference type="PANTHER" id="PTHR43214:SF42">
    <property type="entry name" value="TRANSCRIPTIONAL REGULATORY PROTEIN DESR"/>
    <property type="match status" value="1"/>
</dbReference>
<dbReference type="InterPro" id="IPR036388">
    <property type="entry name" value="WH-like_DNA-bd_sf"/>
</dbReference>
<keyword evidence="1" id="KW-0238">DNA-binding</keyword>
<dbReference type="InterPro" id="IPR016032">
    <property type="entry name" value="Sig_transdc_resp-reg_C-effctor"/>
</dbReference>
<evidence type="ECO:0000313" key="3">
    <source>
        <dbReference type="EMBL" id="MBL1115275.1"/>
    </source>
</evidence>
<organism evidence="3 4">
    <name type="scientific">Streptomyces endocoffeicus</name>
    <dbReference type="NCBI Taxonomy" id="2898945"/>
    <lineage>
        <taxon>Bacteria</taxon>
        <taxon>Bacillati</taxon>
        <taxon>Actinomycetota</taxon>
        <taxon>Actinomycetes</taxon>
        <taxon>Kitasatosporales</taxon>
        <taxon>Streptomycetaceae</taxon>
        <taxon>Streptomyces</taxon>
    </lineage>
</organism>
<dbReference type="Gene3D" id="1.10.10.10">
    <property type="entry name" value="Winged helix-like DNA-binding domain superfamily/Winged helix DNA-binding domain"/>
    <property type="match status" value="1"/>
</dbReference>
<dbReference type="SMART" id="SM00421">
    <property type="entry name" value="HTH_LUXR"/>
    <property type="match status" value="1"/>
</dbReference>
<proteinExistence type="predicted"/>
<dbReference type="SUPFAM" id="SSF46894">
    <property type="entry name" value="C-terminal effector domain of the bipartite response regulators"/>
    <property type="match status" value="2"/>
</dbReference>
<keyword evidence="4" id="KW-1185">Reference proteome</keyword>
<dbReference type="InterPro" id="IPR039420">
    <property type="entry name" value="WalR-like"/>
</dbReference>
<comment type="caution">
    <text evidence="3">The sequence shown here is derived from an EMBL/GenBank/DDBJ whole genome shotgun (WGS) entry which is preliminary data.</text>
</comment>
<sequence length="159" mass="17084">MTIRPPGGQLSPRERDAVRLTADGMPPAQAAVEMGVGVGRVNDCLRNATGKLRAHERTGLVHRAYEQGELDPPAPAPDGLDIVLTADQHYLLQARADDQSYKAIAKIRGVRIYDVRQAERALMSLLGAKSPAHLMKRGRELGLLGVQKEASSSAAGSLR</sequence>
<protein>
    <recommendedName>
        <fullName evidence="2">HTH luxR-type domain-containing protein</fullName>
    </recommendedName>
</protein>
<reference evidence="3 4" key="1">
    <citation type="submission" date="2021-01" db="EMBL/GenBank/DDBJ databases">
        <title>WGS of actinomycetes isolated from Thailand.</title>
        <authorList>
            <person name="Thawai C."/>
        </authorList>
    </citation>
    <scope>NUCLEOTIDE SEQUENCE [LARGE SCALE GENOMIC DNA]</scope>
    <source>
        <strain evidence="3 4">CA3R110</strain>
    </source>
</reference>
<dbReference type="InterPro" id="IPR000792">
    <property type="entry name" value="Tscrpt_reg_LuxR_C"/>
</dbReference>
<evidence type="ECO:0000313" key="4">
    <source>
        <dbReference type="Proteomes" id="UP000621510"/>
    </source>
</evidence>